<protein>
    <recommendedName>
        <fullName evidence="10">Galactose-1-phosphate uridylyltransferase</fullName>
        <shortName evidence="10">Gal-1-P uridylyltransferase</shortName>
        <ecNumber evidence="10">2.7.7.12</ecNumber>
    </recommendedName>
    <alternativeName>
        <fullName evidence="10">UDP-glucose--hexose-1-phosphate uridylyltransferase</fullName>
    </alternativeName>
</protein>
<dbReference type="PIRSF" id="PIRSF006005">
    <property type="entry name" value="GalT_BS"/>
    <property type="match status" value="1"/>
</dbReference>
<evidence type="ECO:0000256" key="4">
    <source>
        <dbReference type="ARBA" id="ARBA00008706"/>
    </source>
</evidence>
<dbReference type="HAMAP" id="MF_00571">
    <property type="entry name" value="GalP_UDP_trans"/>
    <property type="match status" value="1"/>
</dbReference>
<dbReference type="EMBL" id="JAQIFT010000004">
    <property type="protein sequence ID" value="MDA3729979.1"/>
    <property type="molecule type" value="Genomic_DNA"/>
</dbReference>
<keyword evidence="14" id="KW-1185">Reference proteome</keyword>
<evidence type="ECO:0000256" key="8">
    <source>
        <dbReference type="ARBA" id="ARBA00023144"/>
    </source>
</evidence>
<evidence type="ECO:0000256" key="10">
    <source>
        <dbReference type="HAMAP-Rule" id="MF_00571"/>
    </source>
</evidence>
<keyword evidence="7 10" id="KW-0548">Nucleotidyltransferase</keyword>
<dbReference type="GO" id="GO:0005737">
    <property type="term" value="C:cytoplasm"/>
    <property type="evidence" value="ECO:0007669"/>
    <property type="project" value="UniProtKB-SubCell"/>
</dbReference>
<evidence type="ECO:0000256" key="6">
    <source>
        <dbReference type="ARBA" id="ARBA00022679"/>
    </source>
</evidence>
<feature type="domain" description="Galactose-1-phosphate uridyl transferase C-terminal" evidence="12">
    <location>
        <begin position="250"/>
        <end position="443"/>
    </location>
</feature>
<dbReference type="Pfam" id="PF01087">
    <property type="entry name" value="GalP_UDP_transf"/>
    <property type="match status" value="1"/>
</dbReference>
<gene>
    <name evidence="10" type="primary">galT</name>
    <name evidence="13" type="ORF">PBV87_00430</name>
</gene>
<evidence type="ECO:0000313" key="13">
    <source>
        <dbReference type="EMBL" id="MDA3729979.1"/>
    </source>
</evidence>
<proteinExistence type="inferred from homology"/>
<keyword evidence="6 10" id="KW-0808">Transferase</keyword>
<dbReference type="InterPro" id="IPR023425">
    <property type="entry name" value="GalP_uridyl_Trfase_II_CS"/>
</dbReference>
<dbReference type="PANTHER" id="PTHR39191">
    <property type="entry name" value="GALACTOSE-1-PHOSPHATE URIDYLYLTRANSFERASE"/>
    <property type="match status" value="1"/>
</dbReference>
<keyword evidence="8 10" id="KW-0299">Galactose metabolism</keyword>
<dbReference type="InterPro" id="IPR005850">
    <property type="entry name" value="GalP_Utransf_C"/>
</dbReference>
<comment type="caution">
    <text evidence="13">The sequence shown here is derived from an EMBL/GenBank/DDBJ whole genome shotgun (WGS) entry which is preliminary data.</text>
</comment>
<evidence type="ECO:0000259" key="11">
    <source>
        <dbReference type="Pfam" id="PF01087"/>
    </source>
</evidence>
<dbReference type="NCBIfam" id="NF003629">
    <property type="entry name" value="PRK05270.1-2"/>
    <property type="match status" value="1"/>
</dbReference>
<dbReference type="GO" id="GO:0008108">
    <property type="term" value="F:UDP-glucose:hexose-1-phosphate uridylyltransferase activity"/>
    <property type="evidence" value="ECO:0007669"/>
    <property type="project" value="UniProtKB-UniRule"/>
</dbReference>
<keyword evidence="9 10" id="KW-0119">Carbohydrate metabolism</keyword>
<accession>A0AA42IYF2</accession>
<evidence type="ECO:0000259" key="12">
    <source>
        <dbReference type="Pfam" id="PF02744"/>
    </source>
</evidence>
<evidence type="ECO:0000256" key="7">
    <source>
        <dbReference type="ARBA" id="ARBA00022695"/>
    </source>
</evidence>
<name>A0AA42IYF2_9FIRM</name>
<keyword evidence="5 10" id="KW-0963">Cytoplasm</keyword>
<organism evidence="13 14">
    <name type="scientific">Holtiella tumoricola</name>
    <dbReference type="NCBI Taxonomy" id="3018743"/>
    <lineage>
        <taxon>Bacteria</taxon>
        <taxon>Bacillati</taxon>
        <taxon>Bacillota</taxon>
        <taxon>Clostridia</taxon>
        <taxon>Lachnospirales</taxon>
        <taxon>Cellulosilyticaceae</taxon>
        <taxon>Holtiella</taxon>
    </lineage>
</organism>
<dbReference type="PANTHER" id="PTHR39191:SF1">
    <property type="entry name" value="DUF4922 DOMAIN-CONTAINING PROTEIN"/>
    <property type="match status" value="1"/>
</dbReference>
<comment type="subcellular location">
    <subcellularLocation>
        <location evidence="2 10">Cytoplasm</location>
    </subcellularLocation>
</comment>
<dbReference type="PROSITE" id="PS01163">
    <property type="entry name" value="GAL_P_UDP_TRANSF_II"/>
    <property type="match status" value="1"/>
</dbReference>
<evidence type="ECO:0000313" key="14">
    <source>
        <dbReference type="Proteomes" id="UP001169242"/>
    </source>
</evidence>
<dbReference type="Proteomes" id="UP001169242">
    <property type="component" value="Unassembled WGS sequence"/>
</dbReference>
<evidence type="ECO:0000256" key="9">
    <source>
        <dbReference type="ARBA" id="ARBA00023277"/>
    </source>
</evidence>
<sequence length="500" mass="57857">MEKNLTKKLCGFIDRLIELNIENHLIEEMDAIYIRNRVLALFKEDYYEVSEKVETNQYETLDALLEIALEKELIEEHMAAKDQFISHLMDLFLDKPSGVNRKFFALYKDDIKAATDYFYELSQLSTYIKVRQLAKNKQFNVDSPYGEIQITINLSKPEKDPKQIALERLAPSSNYPTCLLCQENEGYEGTIKHPDRANHRMIRLELNNKKWLMQYSPYLYYNEHCIILSDTHTPMQITASTFNNLLDFTTQFPHYFIGSNADLPIVGGSILSHEHYQGGRHTFPMDEATTLFEFTLPKYKSIQGKVVNWPLSTIELVGESTEELAKCSDEILKLWRAYSDPICDILAYTEDTPHNTITPICKREGSKYVMRLVLRNNRTTDEHPLGIFHPHQDVQHIKKENIGLIEVMGLAILPGRLLTELEEVKKYVRGEVADVAENHMLWADGLKATYNEEMDIEQYIKQALGDKFVRVLEDAGVYKLNEEGIAGFKRFIETFGNLTE</sequence>
<dbReference type="Pfam" id="PF02744">
    <property type="entry name" value="GalP_UDP_tr_C"/>
    <property type="match status" value="1"/>
</dbReference>
<dbReference type="InterPro" id="IPR005849">
    <property type="entry name" value="GalP_Utransf_N"/>
</dbReference>
<comment type="pathway">
    <text evidence="3 10">Carbohydrate metabolism; galactose metabolism.</text>
</comment>
<reference evidence="13" key="1">
    <citation type="journal article" date="2023" name="Int. J. Syst. Evol. Microbiol.">
        <title>&lt;i&gt;Holtiella tumoricola&lt;/i&gt; gen. nov. sp. nov., isolated from a human clinical sample.</title>
        <authorList>
            <person name="Allen-Vercoe E."/>
            <person name="Daigneault M.C."/>
            <person name="Vancuren S.J."/>
            <person name="Cochrane K."/>
            <person name="O'Neal L.L."/>
            <person name="Sankaranarayanan K."/>
            <person name="Lawson P.A."/>
        </authorList>
    </citation>
    <scope>NUCLEOTIDE SEQUENCE</scope>
    <source>
        <strain evidence="13">CC70A</strain>
    </source>
</reference>
<dbReference type="RefSeq" id="WP_271010737.1">
    <property type="nucleotide sequence ID" value="NZ_JAQIFT010000004.1"/>
</dbReference>
<evidence type="ECO:0000256" key="1">
    <source>
        <dbReference type="ARBA" id="ARBA00001107"/>
    </source>
</evidence>
<evidence type="ECO:0000256" key="3">
    <source>
        <dbReference type="ARBA" id="ARBA00004947"/>
    </source>
</evidence>
<feature type="domain" description="Galactose-1-phosphate uridyl transferase N-terminal" evidence="11">
    <location>
        <begin position="26"/>
        <end position="234"/>
    </location>
</feature>
<evidence type="ECO:0000256" key="2">
    <source>
        <dbReference type="ARBA" id="ARBA00004496"/>
    </source>
</evidence>
<dbReference type="EC" id="2.7.7.12" evidence="10"/>
<comment type="catalytic activity">
    <reaction evidence="1 10">
        <text>alpha-D-galactose 1-phosphate + UDP-alpha-D-glucose = alpha-D-glucose 1-phosphate + UDP-alpha-D-galactose</text>
        <dbReference type="Rhea" id="RHEA:13989"/>
        <dbReference type="ChEBI" id="CHEBI:58336"/>
        <dbReference type="ChEBI" id="CHEBI:58601"/>
        <dbReference type="ChEBI" id="CHEBI:58885"/>
        <dbReference type="ChEBI" id="CHEBI:66914"/>
        <dbReference type="EC" id="2.7.7.12"/>
    </reaction>
</comment>
<evidence type="ECO:0000256" key="5">
    <source>
        <dbReference type="ARBA" id="ARBA00022490"/>
    </source>
</evidence>
<comment type="similarity">
    <text evidence="4 10">Belongs to the galactose-1-phosphate uridylyltransferase type 2 family.</text>
</comment>
<dbReference type="GO" id="GO:0006012">
    <property type="term" value="P:galactose metabolic process"/>
    <property type="evidence" value="ECO:0007669"/>
    <property type="project" value="UniProtKB-UniRule"/>
</dbReference>
<dbReference type="AlphaFoldDB" id="A0AA42IYF2"/>
<dbReference type="InterPro" id="IPR000766">
    <property type="entry name" value="GalP_uridyl_Trfase_II"/>
</dbReference>